<evidence type="ECO:0000313" key="2">
    <source>
        <dbReference type="Proteomes" id="UP001156560"/>
    </source>
</evidence>
<dbReference type="Pfam" id="PF14022">
    <property type="entry name" value="DUF4238"/>
    <property type="match status" value="1"/>
</dbReference>
<dbReference type="Proteomes" id="UP001156560">
    <property type="component" value="Chromosome 1"/>
</dbReference>
<evidence type="ECO:0008006" key="3">
    <source>
        <dbReference type="Google" id="ProtNLM"/>
    </source>
</evidence>
<organism evidence="1 2">
    <name type="scientific">Vibrio parahaemolyticus</name>
    <dbReference type="NCBI Taxonomy" id="670"/>
    <lineage>
        <taxon>Bacteria</taxon>
        <taxon>Pseudomonadati</taxon>
        <taxon>Pseudomonadota</taxon>
        <taxon>Gammaproteobacteria</taxon>
        <taxon>Vibrionales</taxon>
        <taxon>Vibrionaceae</taxon>
        <taxon>Vibrio</taxon>
    </lineage>
</organism>
<evidence type="ECO:0000313" key="1">
    <source>
        <dbReference type="EMBL" id="WAT89036.1"/>
    </source>
</evidence>
<gene>
    <name evidence="1" type="ORF">O1Q84_10250</name>
</gene>
<proteinExistence type="predicted"/>
<sequence length="300" mass="34499">MKLNPNKTKKHHFVAQCIQREFAFDAEKLKIYGFPILCKSEYMLGCSQIFDIEHNLQSVNLHTLQHLENSEQINLEQVFGVLEAQVARNLKVLNSIDLINAEGNVLEITIKNILSYFLLDYMRNPYRKSEILSDFLKLPEEYQALILNKLEHSALSHTDDYHTKLLALALLSVEKYSEELANFISGTQAWISSTLFTYDDYKLLNGGVALSDMSVVHHKFDDGNFIYVNAVSKNKFLVSEFDSSKLTINNYSKKRRSKPDIQVKHNDMNMLATYNKLTIGLSYGYVYSNSEQIYGVQNIN</sequence>
<reference evidence="1" key="1">
    <citation type="submission" date="2022-12" db="EMBL/GenBank/DDBJ databases">
        <title>Vibrio parahaemolyticus become highly virulent by producing novel Tc toxins.</title>
        <authorList>
            <person name="Yang F."/>
            <person name="You Y."/>
            <person name="Lai Q."/>
            <person name="Xu L."/>
            <person name="Li F."/>
        </authorList>
    </citation>
    <scope>NUCLEOTIDE SEQUENCE</scope>
    <source>
        <strain evidence="1">Vp-HL-202005</strain>
    </source>
</reference>
<dbReference type="RefSeq" id="WP_269169377.1">
    <property type="nucleotide sequence ID" value="NZ_CP114194.1"/>
</dbReference>
<dbReference type="AlphaFoldDB" id="A0AA47L5G7"/>
<dbReference type="InterPro" id="IPR025332">
    <property type="entry name" value="DUF4238"/>
</dbReference>
<dbReference type="EMBL" id="CP114194">
    <property type="protein sequence ID" value="WAT89036.1"/>
    <property type="molecule type" value="Genomic_DNA"/>
</dbReference>
<accession>A0AA47L5G7</accession>
<protein>
    <recommendedName>
        <fullName evidence="3">DUF4238 domain-containing protein</fullName>
    </recommendedName>
</protein>
<name>A0AA47L5G7_VIBPH</name>